<dbReference type="Proteomes" id="UP001287286">
    <property type="component" value="Unassembled WGS sequence"/>
</dbReference>
<evidence type="ECO:0000313" key="3">
    <source>
        <dbReference type="Proteomes" id="UP000245956"/>
    </source>
</evidence>
<reference evidence="2" key="1">
    <citation type="submission" date="2015-05" db="EMBL/GenBank/DDBJ databases">
        <authorList>
            <person name="Wang D.B."/>
            <person name="Wang M."/>
        </authorList>
    </citation>
    <scope>NUCLEOTIDE SEQUENCE</scope>
    <source>
        <strain evidence="2">36-1</strain>
    </source>
</reference>
<organism evidence="2 3">
    <name type="scientific">Purpureocillium lilacinum</name>
    <name type="common">Paecilomyces lilacinus</name>
    <dbReference type="NCBI Taxonomy" id="33203"/>
    <lineage>
        <taxon>Eukaryota</taxon>
        <taxon>Fungi</taxon>
        <taxon>Dikarya</taxon>
        <taxon>Ascomycota</taxon>
        <taxon>Pezizomycotina</taxon>
        <taxon>Sordariomycetes</taxon>
        <taxon>Hypocreomycetidae</taxon>
        <taxon>Hypocreales</taxon>
        <taxon>Ophiocordycipitaceae</taxon>
        <taxon>Purpureocillium</taxon>
    </lineage>
</organism>
<proteinExistence type="predicted"/>
<reference evidence="2 3" key="2">
    <citation type="journal article" date="2016" name="Front. Microbiol.">
        <title>Genome and transcriptome sequences reveal the specific parasitism of the nematophagous Purpureocillium lilacinum 36-1.</title>
        <authorList>
            <person name="Xie J."/>
            <person name="Li S."/>
            <person name="Mo C."/>
            <person name="Xiao X."/>
            <person name="Peng D."/>
            <person name="Wang G."/>
            <person name="Xiao Y."/>
        </authorList>
    </citation>
    <scope>NUCLEOTIDE SEQUENCE [LARGE SCALE GENOMIC DNA]</scope>
    <source>
        <strain evidence="2 3">36-1</strain>
    </source>
</reference>
<comment type="caution">
    <text evidence="2">The sequence shown here is derived from an EMBL/GenBank/DDBJ whole genome shotgun (WGS) entry which is preliminary data.</text>
</comment>
<sequence>MSSQEPLVQGPFRTQAVIPAQSCVAPNLAALDSAASRRAGAVELLADVGFVEGIYMHRSYRYFLGDTLSAYRTSGVRTRTQLARTVPAERHSAM</sequence>
<name>A0A2U3E2L2_PURLI</name>
<dbReference type="Proteomes" id="UP000245956">
    <property type="component" value="Unassembled WGS sequence"/>
</dbReference>
<gene>
    <name evidence="2" type="ORF">PCL_01829</name>
    <name evidence="1" type="ORF">Purlil1_397</name>
</gene>
<evidence type="ECO:0000313" key="1">
    <source>
        <dbReference type="EMBL" id="KAK4095601.1"/>
    </source>
</evidence>
<reference evidence="1 4" key="4">
    <citation type="journal article" date="2024" name="Microbiol. Resour. Announc.">
        <title>Genome annotations for the ascomycete fungi Trichoderma harzianum, Trichoderma aggressivum, and Purpureocillium lilacinum.</title>
        <authorList>
            <person name="Beijen E.P.W."/>
            <person name="Ohm R.A."/>
        </authorList>
    </citation>
    <scope>NUCLEOTIDE SEQUENCE [LARGE SCALE GENOMIC DNA]</scope>
    <source>
        <strain evidence="1 4">CBS 150709</strain>
    </source>
</reference>
<accession>A0A2U3E2L2</accession>
<keyword evidence="4" id="KW-1185">Reference proteome</keyword>
<dbReference type="EMBL" id="JAWRVI010000001">
    <property type="protein sequence ID" value="KAK4095601.1"/>
    <property type="molecule type" value="Genomic_DNA"/>
</dbReference>
<dbReference type="EMBL" id="LCWV01000014">
    <property type="protein sequence ID" value="PWI68740.1"/>
    <property type="molecule type" value="Genomic_DNA"/>
</dbReference>
<reference evidence="1" key="3">
    <citation type="submission" date="2023-11" db="EMBL/GenBank/DDBJ databases">
        <authorList>
            <person name="Beijen E."/>
            <person name="Ohm R.A."/>
        </authorList>
    </citation>
    <scope>NUCLEOTIDE SEQUENCE</scope>
    <source>
        <strain evidence="1">CBS 150709</strain>
    </source>
</reference>
<evidence type="ECO:0000313" key="2">
    <source>
        <dbReference type="EMBL" id="PWI68740.1"/>
    </source>
</evidence>
<protein>
    <submittedName>
        <fullName evidence="2">Uncharacterized protein</fullName>
    </submittedName>
</protein>
<dbReference type="AlphaFoldDB" id="A0A2U3E2L2"/>
<evidence type="ECO:0000313" key="4">
    <source>
        <dbReference type="Proteomes" id="UP001287286"/>
    </source>
</evidence>